<evidence type="ECO:0000259" key="7">
    <source>
        <dbReference type="Pfam" id="PF04084"/>
    </source>
</evidence>
<comment type="similarity">
    <text evidence="2 5">Belongs to the ORC2 family.</text>
</comment>
<dbReference type="Pfam" id="PF24882">
    <property type="entry name" value="WHD_ORC2"/>
    <property type="match status" value="1"/>
</dbReference>
<dbReference type="GO" id="GO:0006260">
    <property type="term" value="P:DNA replication"/>
    <property type="evidence" value="ECO:0007669"/>
    <property type="project" value="UniProtKB-UniRule"/>
</dbReference>
<dbReference type="InterPro" id="IPR007220">
    <property type="entry name" value="ORC2"/>
</dbReference>
<keyword evidence="4 5" id="KW-0539">Nucleus</keyword>
<evidence type="ECO:0000256" key="2">
    <source>
        <dbReference type="ARBA" id="ARBA00007421"/>
    </source>
</evidence>
<protein>
    <recommendedName>
        <fullName evidence="5">Origin recognition complex subunit 2</fullName>
    </recommendedName>
</protein>
<dbReference type="Proteomes" id="UP000193648">
    <property type="component" value="Unassembled WGS sequence"/>
</dbReference>
<feature type="compositionally biased region" description="Low complexity" evidence="6">
    <location>
        <begin position="147"/>
        <end position="161"/>
    </location>
</feature>
<feature type="compositionally biased region" description="Basic and acidic residues" evidence="6">
    <location>
        <begin position="232"/>
        <end position="251"/>
    </location>
</feature>
<keyword evidence="10" id="KW-1185">Reference proteome</keyword>
<dbReference type="PANTHER" id="PTHR14052">
    <property type="entry name" value="ORIGIN RECOGNITION COMPLEX SUBUNIT 2"/>
    <property type="match status" value="1"/>
</dbReference>
<dbReference type="Pfam" id="PF04084">
    <property type="entry name" value="RecA-like_ORC2"/>
    <property type="match status" value="1"/>
</dbReference>
<comment type="caution">
    <text evidence="9">The sequence shown here is derived from an EMBL/GenBank/DDBJ whole genome shotgun (WGS) entry which is preliminary data.</text>
</comment>
<dbReference type="PANTHER" id="PTHR14052:SF0">
    <property type="entry name" value="ORIGIN RECOGNITION COMPLEX SUBUNIT 2"/>
    <property type="match status" value="1"/>
</dbReference>
<dbReference type="GeneID" id="33561557"/>
<dbReference type="FunCoup" id="A0A1Y2GCN2">
    <property type="interactions" value="1112"/>
</dbReference>
<dbReference type="InterPro" id="IPR056773">
    <property type="entry name" value="WHD_ORC2"/>
</dbReference>
<feature type="compositionally biased region" description="Acidic residues" evidence="6">
    <location>
        <begin position="204"/>
        <end position="231"/>
    </location>
</feature>
<comment type="subunit">
    <text evidence="5">Component of the origin recognition complex (ORC).</text>
</comment>
<sequence>MVTITYQGNDEIPIHFTCIVSVQDAEREAVICKRLRKALPAHASRGRHVDIYSGLTVNKPNSFITATKAKDSREEDFETNPGLQDVFLPGEKTSKRDDGATASDGSQDPNIAAHAHARGREVFGFQAQRKYAGLKALIEQQQHHHQGQSSLSTSQKQQQFSGSGLEISSGTRDSIVAKRSLADREAKRRRYTQTISRMNQASSGEDEDENMDDDDDDGQESEDNSDIESESDNEKKRQDSFRDTIVHDANEPQKSFFEEDEMGAERYFQDLYQKSRTSNNTLSKLPTLEHTDFIQAMKQAPVKHAAEMEMLNLLYEEQFSQWYFELVSGFNLLMYGYGSKRLLLTKFAMITLTDAPLIIVNGYFPTVTVKEVLDKISSGALGHSKPTGTLQEQIALIQAYFSQPDRAIQKIYLLIHNIDGASLRSEKSQSALSLLASCPQIHLIASIDHINANILWDTVKAARFRWVWHELTTFKPYLTETSFENSIMVRQGELGPRGIQFVLASLTSNGRGLFKILAEHQIQAEQEITAESGSGTVTKNQLDLGMPYNTLFKKCQENFLVSNALTFRTQLTEFRDHRIVQSKKGPDGVEILYIPLSASILEGIIEKMN</sequence>
<evidence type="ECO:0000256" key="1">
    <source>
        <dbReference type="ARBA" id="ARBA00004123"/>
    </source>
</evidence>
<evidence type="ECO:0000313" key="9">
    <source>
        <dbReference type="EMBL" id="ORZ05889.1"/>
    </source>
</evidence>
<dbReference type="InParanoid" id="A0A1Y2GCN2"/>
<dbReference type="RefSeq" id="XP_021877270.1">
    <property type="nucleotide sequence ID" value="XM_022019712.1"/>
</dbReference>
<evidence type="ECO:0000256" key="6">
    <source>
        <dbReference type="SAM" id="MobiDB-lite"/>
    </source>
</evidence>
<dbReference type="GO" id="GO:0003688">
    <property type="term" value="F:DNA replication origin binding"/>
    <property type="evidence" value="ECO:0007669"/>
    <property type="project" value="UniProtKB-UniRule"/>
</dbReference>
<evidence type="ECO:0000256" key="5">
    <source>
        <dbReference type="RuleBase" id="RU368084"/>
    </source>
</evidence>
<dbReference type="GO" id="GO:0005664">
    <property type="term" value="C:nuclear origin of replication recognition complex"/>
    <property type="evidence" value="ECO:0007669"/>
    <property type="project" value="UniProtKB-UniRule"/>
</dbReference>
<evidence type="ECO:0000259" key="8">
    <source>
        <dbReference type="Pfam" id="PF24882"/>
    </source>
</evidence>
<name>A0A1Y2GCN2_9FUNG</name>
<gene>
    <name evidence="9" type="ORF">BCR41DRAFT_172885</name>
</gene>
<feature type="domain" description="Origin recognition complex subunit 2 RecA-like" evidence="7">
    <location>
        <begin position="308"/>
        <end position="470"/>
    </location>
</feature>
<evidence type="ECO:0000313" key="10">
    <source>
        <dbReference type="Proteomes" id="UP000193648"/>
    </source>
</evidence>
<dbReference type="STRING" id="64571.A0A1Y2GCN2"/>
<feature type="compositionally biased region" description="Polar residues" evidence="6">
    <location>
        <begin position="192"/>
        <end position="201"/>
    </location>
</feature>
<feature type="region of interest" description="Disordered" evidence="6">
    <location>
        <begin position="68"/>
        <end position="110"/>
    </location>
</feature>
<dbReference type="AlphaFoldDB" id="A0A1Y2GCN2"/>
<comment type="function">
    <text evidence="5">Component of the origin recognition complex (ORC) that binds origins of replication. DNA-binding is ATP-dependent. ORC is required to assemble the pre-replication complex necessary to initiate DNA replication.</text>
</comment>
<keyword evidence="3 5" id="KW-0235">DNA replication</keyword>
<accession>A0A1Y2GCN2</accession>
<feature type="region of interest" description="Disordered" evidence="6">
    <location>
        <begin position="140"/>
        <end position="252"/>
    </location>
</feature>
<dbReference type="OrthoDB" id="346673at2759"/>
<dbReference type="InterPro" id="IPR056772">
    <property type="entry name" value="RecA-like_ORC2"/>
</dbReference>
<proteinExistence type="inferred from homology"/>
<reference evidence="9 10" key="1">
    <citation type="submission" date="2016-07" db="EMBL/GenBank/DDBJ databases">
        <title>Pervasive Adenine N6-methylation of Active Genes in Fungi.</title>
        <authorList>
            <consortium name="DOE Joint Genome Institute"/>
            <person name="Mondo S.J."/>
            <person name="Dannebaum R.O."/>
            <person name="Kuo R.C."/>
            <person name="Labutti K."/>
            <person name="Haridas S."/>
            <person name="Kuo A."/>
            <person name="Salamov A."/>
            <person name="Ahrendt S.R."/>
            <person name="Lipzen A."/>
            <person name="Sullivan W."/>
            <person name="Andreopoulos W.B."/>
            <person name="Clum A."/>
            <person name="Lindquist E."/>
            <person name="Daum C."/>
            <person name="Ramamoorthy G.K."/>
            <person name="Gryganskyi A."/>
            <person name="Culley D."/>
            <person name="Magnuson J.K."/>
            <person name="James T.Y."/>
            <person name="O'Malley M.A."/>
            <person name="Stajich J.E."/>
            <person name="Spatafora J.W."/>
            <person name="Visel A."/>
            <person name="Grigoriev I.V."/>
        </authorList>
    </citation>
    <scope>NUCLEOTIDE SEQUENCE [LARGE SCALE GENOMIC DNA]</scope>
    <source>
        <strain evidence="9 10">NRRL 3116</strain>
    </source>
</reference>
<organism evidence="9 10">
    <name type="scientific">Lobosporangium transversale</name>
    <dbReference type="NCBI Taxonomy" id="64571"/>
    <lineage>
        <taxon>Eukaryota</taxon>
        <taxon>Fungi</taxon>
        <taxon>Fungi incertae sedis</taxon>
        <taxon>Mucoromycota</taxon>
        <taxon>Mortierellomycotina</taxon>
        <taxon>Mortierellomycetes</taxon>
        <taxon>Mortierellales</taxon>
        <taxon>Mortierellaceae</taxon>
        <taxon>Lobosporangium</taxon>
    </lineage>
</organism>
<evidence type="ECO:0000256" key="3">
    <source>
        <dbReference type="ARBA" id="ARBA00022705"/>
    </source>
</evidence>
<feature type="domain" description="Origin recognition complex subunit 2 winged-helix" evidence="8">
    <location>
        <begin position="539"/>
        <end position="598"/>
    </location>
</feature>
<evidence type="ECO:0000256" key="4">
    <source>
        <dbReference type="ARBA" id="ARBA00023242"/>
    </source>
</evidence>
<comment type="subcellular location">
    <subcellularLocation>
        <location evidence="1 5">Nucleus</location>
    </subcellularLocation>
</comment>
<dbReference type="EMBL" id="MCFF01000048">
    <property type="protein sequence ID" value="ORZ05889.1"/>
    <property type="molecule type" value="Genomic_DNA"/>
</dbReference>